<dbReference type="Pfam" id="PF01613">
    <property type="entry name" value="Flavin_Reduct"/>
    <property type="match status" value="1"/>
</dbReference>
<dbReference type="Proteomes" id="UP001295423">
    <property type="component" value="Unassembled WGS sequence"/>
</dbReference>
<evidence type="ECO:0000256" key="2">
    <source>
        <dbReference type="ARBA" id="ARBA00022630"/>
    </source>
</evidence>
<gene>
    <name evidence="7" type="ORF">CYCCA115_LOCUS11655</name>
</gene>
<keyword evidence="3" id="KW-0288">FMN</keyword>
<dbReference type="SUPFAM" id="SSF50475">
    <property type="entry name" value="FMN-binding split barrel"/>
    <property type="match status" value="1"/>
</dbReference>
<evidence type="ECO:0000256" key="4">
    <source>
        <dbReference type="ARBA" id="ARBA00038054"/>
    </source>
</evidence>
<comment type="similarity">
    <text evidence="4">Belongs to the flavoredoxin family.</text>
</comment>
<dbReference type="InterPro" id="IPR002563">
    <property type="entry name" value="Flavin_Rdtase-like_dom"/>
</dbReference>
<proteinExistence type="inferred from homology"/>
<evidence type="ECO:0000259" key="6">
    <source>
        <dbReference type="SMART" id="SM00903"/>
    </source>
</evidence>
<dbReference type="Gene3D" id="2.30.110.10">
    <property type="entry name" value="Electron Transport, Fmn-binding Protein, Chain A"/>
    <property type="match status" value="1"/>
</dbReference>
<dbReference type="AlphaFoldDB" id="A0AAD2FPS0"/>
<name>A0AAD2FPS0_9STRA</name>
<dbReference type="PANTHER" id="PTHR33798:SF5">
    <property type="entry name" value="FLAVIN REDUCTASE LIKE DOMAIN-CONTAINING PROTEIN"/>
    <property type="match status" value="1"/>
</dbReference>
<feature type="compositionally biased region" description="Basic and acidic residues" evidence="5">
    <location>
        <begin position="52"/>
        <end position="62"/>
    </location>
</feature>
<reference evidence="7" key="1">
    <citation type="submission" date="2023-08" db="EMBL/GenBank/DDBJ databases">
        <authorList>
            <person name="Audoor S."/>
            <person name="Bilcke G."/>
        </authorList>
    </citation>
    <scope>NUCLEOTIDE SEQUENCE</scope>
</reference>
<feature type="domain" description="Flavin reductase like" evidence="6">
    <location>
        <begin position="85"/>
        <end position="240"/>
    </location>
</feature>
<evidence type="ECO:0000313" key="7">
    <source>
        <dbReference type="EMBL" id="CAJ1948515.1"/>
    </source>
</evidence>
<dbReference type="GO" id="GO:0010181">
    <property type="term" value="F:FMN binding"/>
    <property type="evidence" value="ECO:0007669"/>
    <property type="project" value="InterPro"/>
</dbReference>
<protein>
    <recommendedName>
        <fullName evidence="6">Flavin reductase like domain-containing protein</fullName>
    </recommendedName>
</protein>
<sequence>MLMLTTTRTYCILCTLILSQTLVFGLLSQNPRALLLQPLINENLSFSSQKSSNDDNGPRVEDQSSWYSVDPNDLTGGQLYSLCISSVVPRPVAVISTRSSSGVVNCAPFSYTGLLSHDPPTVAHGIGLKRGKDGMEKKDTLTNIEETKEWVFNLLTTEYLSEANQCAANFAPGEDETQLVEGTLTTLPCDKVQPPRLEQAAVSMECQLVETKEMKNDDGDHTTTIVIGRVVQFHIRKDVLVPMAEDDDSPPQWIVDLQKLQAVGRAGGVTYWPVGMAEDGTGSLEMKRPQ</sequence>
<feature type="region of interest" description="Disordered" evidence="5">
    <location>
        <begin position="47"/>
        <end position="67"/>
    </location>
</feature>
<keyword evidence="8" id="KW-1185">Reference proteome</keyword>
<comment type="caution">
    <text evidence="7">The sequence shown here is derived from an EMBL/GenBank/DDBJ whole genome shotgun (WGS) entry which is preliminary data.</text>
</comment>
<evidence type="ECO:0000256" key="3">
    <source>
        <dbReference type="ARBA" id="ARBA00022643"/>
    </source>
</evidence>
<dbReference type="EMBL" id="CAKOGP040001747">
    <property type="protein sequence ID" value="CAJ1948515.1"/>
    <property type="molecule type" value="Genomic_DNA"/>
</dbReference>
<organism evidence="7 8">
    <name type="scientific">Cylindrotheca closterium</name>
    <dbReference type="NCBI Taxonomy" id="2856"/>
    <lineage>
        <taxon>Eukaryota</taxon>
        <taxon>Sar</taxon>
        <taxon>Stramenopiles</taxon>
        <taxon>Ochrophyta</taxon>
        <taxon>Bacillariophyta</taxon>
        <taxon>Bacillariophyceae</taxon>
        <taxon>Bacillariophycidae</taxon>
        <taxon>Bacillariales</taxon>
        <taxon>Bacillariaceae</taxon>
        <taxon>Cylindrotheca</taxon>
    </lineage>
</organism>
<comment type="cofactor">
    <cofactor evidence="1">
        <name>FMN</name>
        <dbReference type="ChEBI" id="CHEBI:58210"/>
    </cofactor>
</comment>
<dbReference type="PANTHER" id="PTHR33798">
    <property type="entry name" value="FLAVOPROTEIN OXYGENASE"/>
    <property type="match status" value="1"/>
</dbReference>
<evidence type="ECO:0000313" key="8">
    <source>
        <dbReference type="Proteomes" id="UP001295423"/>
    </source>
</evidence>
<evidence type="ECO:0000256" key="1">
    <source>
        <dbReference type="ARBA" id="ARBA00001917"/>
    </source>
</evidence>
<dbReference type="SMART" id="SM00903">
    <property type="entry name" value="Flavin_Reduct"/>
    <property type="match status" value="1"/>
</dbReference>
<accession>A0AAD2FPS0</accession>
<dbReference type="InterPro" id="IPR012349">
    <property type="entry name" value="Split_barrel_FMN-bd"/>
</dbReference>
<evidence type="ECO:0000256" key="5">
    <source>
        <dbReference type="SAM" id="MobiDB-lite"/>
    </source>
</evidence>
<keyword evidence="2" id="KW-0285">Flavoprotein</keyword>